<dbReference type="eggNOG" id="ENOG502S18W">
    <property type="taxonomic scope" value="Eukaryota"/>
</dbReference>
<comment type="caution">
    <text evidence="1">The sequence shown here is derived from an EMBL/GenBank/DDBJ whole genome shotgun (WGS) entry which is preliminary data.</text>
</comment>
<keyword evidence="2" id="KW-1185">Reference proteome</keyword>
<accession>A0A066XDN3</accession>
<evidence type="ECO:0000313" key="1">
    <source>
        <dbReference type="EMBL" id="KDN67278.1"/>
    </source>
</evidence>
<dbReference type="HOGENOM" id="CLU_1240058_0_0_1"/>
<protein>
    <submittedName>
        <fullName evidence="1">Uncharacterized protein</fullName>
    </submittedName>
</protein>
<dbReference type="PANTHER" id="PTHR37049:SF4">
    <property type="entry name" value="RHODANESE DOMAIN-CONTAINING PROTEIN"/>
    <property type="match status" value="1"/>
</dbReference>
<dbReference type="OrthoDB" id="27214at2759"/>
<reference evidence="2" key="1">
    <citation type="journal article" date="2014" name="Genome Announc.">
        <title>Draft genome sequence of Colletotrichum sublineola, a destructive pathogen of cultivated sorghum.</title>
        <authorList>
            <person name="Baroncelli R."/>
            <person name="Sanz-Martin J.M."/>
            <person name="Rech G.E."/>
            <person name="Sukno S.A."/>
            <person name="Thon M.R."/>
        </authorList>
    </citation>
    <scope>NUCLEOTIDE SEQUENCE [LARGE SCALE GENOMIC DNA]</scope>
    <source>
        <strain evidence="2">TX430BB</strain>
    </source>
</reference>
<evidence type="ECO:0000313" key="2">
    <source>
        <dbReference type="Proteomes" id="UP000027238"/>
    </source>
</evidence>
<dbReference type="AlphaFoldDB" id="A0A066XDN3"/>
<name>A0A066XDN3_COLSU</name>
<dbReference type="PANTHER" id="PTHR37049">
    <property type="entry name" value="PEPTIDASE S41 FAMILY PROTEIN"/>
    <property type="match status" value="1"/>
</dbReference>
<organism evidence="1 2">
    <name type="scientific">Colletotrichum sublineola</name>
    <name type="common">Sorghum anthracnose fungus</name>
    <dbReference type="NCBI Taxonomy" id="1173701"/>
    <lineage>
        <taxon>Eukaryota</taxon>
        <taxon>Fungi</taxon>
        <taxon>Dikarya</taxon>
        <taxon>Ascomycota</taxon>
        <taxon>Pezizomycotina</taxon>
        <taxon>Sordariomycetes</taxon>
        <taxon>Hypocreomycetidae</taxon>
        <taxon>Glomerellales</taxon>
        <taxon>Glomerellaceae</taxon>
        <taxon>Colletotrichum</taxon>
        <taxon>Colletotrichum graminicola species complex</taxon>
    </lineage>
</organism>
<gene>
    <name evidence="1" type="ORF">CSUB01_01478</name>
</gene>
<dbReference type="STRING" id="1173701.A0A066XDN3"/>
<dbReference type="InterPro" id="IPR052766">
    <property type="entry name" value="S41A_metabolite_peptidase"/>
</dbReference>
<dbReference type="EMBL" id="JMSE01000826">
    <property type="protein sequence ID" value="KDN67278.1"/>
    <property type="molecule type" value="Genomic_DNA"/>
</dbReference>
<proteinExistence type="predicted"/>
<dbReference type="Proteomes" id="UP000027238">
    <property type="component" value="Unassembled WGS sequence"/>
</dbReference>
<sequence>MSAYGGERLTGEPCAIISQFWAKEVSAAISASLQRRRDRPGRRHPAKLPHIEQDAFTRCKQHDQFRTMAEGFSAAGGNIEPGDRNSPAIAALWHNVWNYRTDLNMTNQPFESFEAKFGPWMRAGDSYTALIRNDLNNSYTSTLDYGIDITGYGSRQNFSQLTSLPFERSTGAILNVRDQILRSDIGTGVPAQFVNEPAECRLYWALGMLNDVREIWKAAANLA</sequence>